<dbReference type="GO" id="GO:0005886">
    <property type="term" value="C:plasma membrane"/>
    <property type="evidence" value="ECO:0007669"/>
    <property type="project" value="UniProtKB-SubCell"/>
</dbReference>
<evidence type="ECO:0000256" key="7">
    <source>
        <dbReference type="ARBA" id="ARBA00023065"/>
    </source>
</evidence>
<dbReference type="InterPro" id="IPR052192">
    <property type="entry name" value="Insect_Ionotropic_Sensory_Rcpt"/>
</dbReference>
<dbReference type="Gene3D" id="3.40.190.10">
    <property type="entry name" value="Periplasmic binding protein-like II"/>
    <property type="match status" value="1"/>
</dbReference>
<evidence type="ECO:0008006" key="17">
    <source>
        <dbReference type="Google" id="ProtNLM"/>
    </source>
</evidence>
<evidence type="ECO:0000256" key="12">
    <source>
        <dbReference type="ARBA" id="ARBA00023303"/>
    </source>
</evidence>
<evidence type="ECO:0000256" key="9">
    <source>
        <dbReference type="ARBA" id="ARBA00023170"/>
    </source>
</evidence>
<dbReference type="SUPFAM" id="SSF53850">
    <property type="entry name" value="Periplasmic binding protein-like II"/>
    <property type="match status" value="1"/>
</dbReference>
<dbReference type="Pfam" id="PF00060">
    <property type="entry name" value="Lig_chan"/>
    <property type="match status" value="1"/>
</dbReference>
<keyword evidence="4" id="KW-1003">Cell membrane</keyword>
<comment type="subcellular location">
    <subcellularLocation>
        <location evidence="1">Cell membrane</location>
        <topology evidence="1">Multi-pass membrane protein</topology>
    </subcellularLocation>
</comment>
<dbReference type="PANTHER" id="PTHR42643:SF30">
    <property type="entry name" value="IONOTROPIC RECEPTOR 40A-RELATED"/>
    <property type="match status" value="1"/>
</dbReference>
<keyword evidence="9" id="KW-0675">Receptor</keyword>
<proteinExistence type="inferred from homology"/>
<dbReference type="EMBL" id="OB792785">
    <property type="protein sequence ID" value="CAD7424413.1"/>
    <property type="molecule type" value="Genomic_DNA"/>
</dbReference>
<evidence type="ECO:0000256" key="2">
    <source>
        <dbReference type="ARBA" id="ARBA00008685"/>
    </source>
</evidence>
<comment type="similarity">
    <text evidence="2">Belongs to the glutamate-gated ion channel (TC 1.A.10.1) family.</text>
</comment>
<evidence type="ECO:0000256" key="4">
    <source>
        <dbReference type="ARBA" id="ARBA00022475"/>
    </source>
</evidence>
<evidence type="ECO:0000259" key="15">
    <source>
        <dbReference type="Pfam" id="PF10613"/>
    </source>
</evidence>
<keyword evidence="12" id="KW-0407">Ion channel</keyword>
<feature type="domain" description="Ionotropic glutamate receptor C-terminal" evidence="14">
    <location>
        <begin position="132"/>
        <end position="442"/>
    </location>
</feature>
<keyword evidence="6" id="KW-1133">Transmembrane helix</keyword>
<keyword evidence="7" id="KW-0406">Ion transport</keyword>
<feature type="region of interest" description="Disordered" evidence="13">
    <location>
        <begin position="380"/>
        <end position="403"/>
    </location>
</feature>
<evidence type="ECO:0000256" key="11">
    <source>
        <dbReference type="ARBA" id="ARBA00023286"/>
    </source>
</evidence>
<dbReference type="InterPro" id="IPR019594">
    <property type="entry name" value="Glu/Gly-bd"/>
</dbReference>
<sequence>MTSRTGDKEPKKQGKPPWNFVEYSNGSILKVGGGRDDKLLALLASKLNFRYEYFDPPDRTQGFAITKNGTFPGVLGLVWRREVEFFLGDVTITYERNRVVEFSFLTLADSGAFVTKAPGRLNEALALVRPFQWQVWPPIITTLLLSGPIMFMVMEAPSLWRPRKRRALPRWDLFWSCIWFNTTIFLRQTGREVSKSHKVRLLTVLLSFAATYVIGDMYSANLTSLLAKPGRESPISTLEQLEFAMKTQGYQLLVEIHSSSYGILENGTGVYQKLWRQMARQPYFLIESVEAGMQHVRDSKNFALLGGRETLYFDTRRFGSNYYHLSEKLYTRYSAIAMQIGCPFLENFNQILMQLFEAGILTKMTAEEYEKLGGELRTDKVKGDNKEKTNSDQADDAVAGQQVTTGEKTKTMSTALLLADDKKLQPISMTMLQGAFIVLALGYSISVVAFSSEMLMKILEVHEVKCKMTKPKVNMTAFQNVWVWCEAVYSRLTPLSSEDAKSKLSLALIFVPSLDAGMERRNSKRIAEFPLNINSTLPSLMCDSRAVSIDNSGVLQQWNVEPATPPLPLGCNTNLAAPCLKKFPNLLQRDRSGSLNLEEVYLHLHEERAWETTQSTPDQNLTMISLLPAIQSIMRVMSYTMHPLKQAPCGNKWKSSKLTRKCLLLQTWWKSNTICALSEMRRRSSQFAKPLASFFSSSSNSPGRSESVHFHKLKLHPKFLPNDYTTPDFTDLVLSKKVDGDLVSLSIRQERLGWGNYNNVDPETKQKVGLTQYLDLLDLCQPAKLSHEELGPSEEQEPTVQGISRDYHARVIKRARSYNSRAFKRANAYHPRAIKRANAYHPRAIKRANAYHPRAIKRANAYHPRAIKRANAYHPRAIKRANANSSLMASLVLADSSQLTALKSYQTKLCIPMPSHMICNNMCLATVTSDGQNLGTYLNVDCRKPAASTSKESESDIETQCNNEHLLKQRSEEDEDCSEDLIIKKTFLPPSRQIRHCESNYALSTWQSRLPTPSYVRMRTAVKHHVAGTVKRTVPYKDFYRSTASYYPFGLYALCTNYANGLGIGKVELEEVNPHLRGGRVENHLGKPPPVHPTEIRTSISPSSVVELNTTSALANYATEAGRKSLLIAPVVKKCLLRGVIVIAMERTGIVVTASCVPSTPPLATVSCGIVNQKLVIMGIMSLSRNIPQYQPEIEPGTSSSAARGSDYSTTMSVLDTSVGTVYSPVNDSLAKIKIVAVRNDGHMGPIVRITRSGLLVMRSWANRGQFPQCEFSLLWFSALFCGGKDYVSSLTIGGRIVQACSLSLWRGKGVLAVSRDAWRKDTCIQFSVTHYVNNFIAAHQGDSRRYFNLSRRAALNVLGGRKWTMVRMLDWLALKCITPSFHANVGTSLLNSTFLMSTPSV</sequence>
<keyword evidence="11" id="KW-1071">Ligand-gated ion channel</keyword>
<reference evidence="16" key="1">
    <citation type="submission" date="2020-11" db="EMBL/GenBank/DDBJ databases">
        <authorList>
            <person name="Tran Van P."/>
        </authorList>
    </citation>
    <scope>NUCLEOTIDE SEQUENCE</scope>
</reference>
<keyword evidence="10" id="KW-0325">Glycoprotein</keyword>
<keyword evidence="8" id="KW-0472">Membrane</keyword>
<accession>A0A7R9DZ75</accession>
<organism evidence="16">
    <name type="scientific">Timema monikensis</name>
    <dbReference type="NCBI Taxonomy" id="170555"/>
    <lineage>
        <taxon>Eukaryota</taxon>
        <taxon>Metazoa</taxon>
        <taxon>Ecdysozoa</taxon>
        <taxon>Arthropoda</taxon>
        <taxon>Hexapoda</taxon>
        <taxon>Insecta</taxon>
        <taxon>Pterygota</taxon>
        <taxon>Neoptera</taxon>
        <taxon>Polyneoptera</taxon>
        <taxon>Phasmatodea</taxon>
        <taxon>Timematodea</taxon>
        <taxon>Timematoidea</taxon>
        <taxon>Timematidae</taxon>
        <taxon>Timema</taxon>
    </lineage>
</organism>
<gene>
    <name evidence="16" type="ORF">TMSB3V08_LOCUS1363</name>
</gene>
<dbReference type="GO" id="GO:0015276">
    <property type="term" value="F:ligand-gated monoatomic ion channel activity"/>
    <property type="evidence" value="ECO:0007669"/>
    <property type="project" value="InterPro"/>
</dbReference>
<evidence type="ECO:0000256" key="1">
    <source>
        <dbReference type="ARBA" id="ARBA00004651"/>
    </source>
</evidence>
<evidence type="ECO:0000256" key="13">
    <source>
        <dbReference type="SAM" id="MobiDB-lite"/>
    </source>
</evidence>
<evidence type="ECO:0000256" key="3">
    <source>
        <dbReference type="ARBA" id="ARBA00022448"/>
    </source>
</evidence>
<evidence type="ECO:0000256" key="5">
    <source>
        <dbReference type="ARBA" id="ARBA00022692"/>
    </source>
</evidence>
<keyword evidence="5" id="KW-0812">Transmembrane</keyword>
<dbReference type="GO" id="GO:0050906">
    <property type="term" value="P:detection of stimulus involved in sensory perception"/>
    <property type="evidence" value="ECO:0007669"/>
    <property type="project" value="UniProtKB-ARBA"/>
</dbReference>
<evidence type="ECO:0000259" key="14">
    <source>
        <dbReference type="Pfam" id="PF00060"/>
    </source>
</evidence>
<evidence type="ECO:0000313" key="16">
    <source>
        <dbReference type="EMBL" id="CAD7424413.1"/>
    </source>
</evidence>
<feature type="compositionally biased region" description="Basic and acidic residues" evidence="13">
    <location>
        <begin position="380"/>
        <end position="390"/>
    </location>
</feature>
<protein>
    <recommendedName>
        <fullName evidence="17">Ionotropic glutamate receptor C-terminal domain-containing protein</fullName>
    </recommendedName>
</protein>
<evidence type="ECO:0000256" key="8">
    <source>
        <dbReference type="ARBA" id="ARBA00023136"/>
    </source>
</evidence>
<name>A0A7R9DZ75_9NEOP</name>
<dbReference type="PANTHER" id="PTHR42643">
    <property type="entry name" value="IONOTROPIC RECEPTOR 20A-RELATED"/>
    <property type="match status" value="1"/>
</dbReference>
<dbReference type="Pfam" id="PF10613">
    <property type="entry name" value="Lig_chan-Glu_bd"/>
    <property type="match status" value="1"/>
</dbReference>
<dbReference type="InterPro" id="IPR001320">
    <property type="entry name" value="Iontro_rcpt_C"/>
</dbReference>
<evidence type="ECO:0000256" key="6">
    <source>
        <dbReference type="ARBA" id="ARBA00022989"/>
    </source>
</evidence>
<keyword evidence="3" id="KW-0813">Transport</keyword>
<feature type="domain" description="Ionotropic glutamate receptor L-glutamate and glycine-binding" evidence="15">
    <location>
        <begin position="38"/>
        <end position="104"/>
    </location>
</feature>
<evidence type="ECO:0000256" key="10">
    <source>
        <dbReference type="ARBA" id="ARBA00023180"/>
    </source>
</evidence>
<dbReference type="Gene3D" id="1.10.287.70">
    <property type="match status" value="1"/>
</dbReference>